<dbReference type="Pfam" id="PF00155">
    <property type="entry name" value="Aminotran_1_2"/>
    <property type="match status" value="1"/>
</dbReference>
<comment type="catalytic activity">
    <reaction evidence="11">
        <text>L-histidinol phosphate + 2-oxoglutarate = 3-(imidazol-4-yl)-2-oxopropyl phosphate + L-glutamate</text>
        <dbReference type="Rhea" id="RHEA:23744"/>
        <dbReference type="ChEBI" id="CHEBI:16810"/>
        <dbReference type="ChEBI" id="CHEBI:29985"/>
        <dbReference type="ChEBI" id="CHEBI:57766"/>
        <dbReference type="ChEBI" id="CHEBI:57980"/>
        <dbReference type="EC" id="2.6.1.9"/>
    </reaction>
</comment>
<keyword evidence="9" id="KW-0368">Histidine biosynthesis</keyword>
<organism evidence="13 14">
    <name type="scientific">Wickerhamomyces mucosus</name>
    <dbReference type="NCBI Taxonomy" id="1378264"/>
    <lineage>
        <taxon>Eukaryota</taxon>
        <taxon>Fungi</taxon>
        <taxon>Dikarya</taxon>
        <taxon>Ascomycota</taxon>
        <taxon>Saccharomycotina</taxon>
        <taxon>Saccharomycetes</taxon>
        <taxon>Phaffomycetales</taxon>
        <taxon>Wickerhamomycetaceae</taxon>
        <taxon>Wickerhamomyces</taxon>
    </lineage>
</organism>
<evidence type="ECO:0000259" key="12">
    <source>
        <dbReference type="Pfam" id="PF00155"/>
    </source>
</evidence>
<dbReference type="SUPFAM" id="SSF53383">
    <property type="entry name" value="PLP-dependent transferases"/>
    <property type="match status" value="1"/>
</dbReference>
<feature type="domain" description="Aminotransferase class I/classII large" evidence="12">
    <location>
        <begin position="29"/>
        <end position="383"/>
    </location>
</feature>
<dbReference type="GO" id="GO:0000105">
    <property type="term" value="P:L-histidine biosynthetic process"/>
    <property type="evidence" value="ECO:0007669"/>
    <property type="project" value="UniProtKB-KW"/>
</dbReference>
<reference evidence="13" key="2">
    <citation type="submission" date="2021-01" db="EMBL/GenBank/DDBJ databases">
        <authorList>
            <person name="Schikora-Tamarit M.A."/>
        </authorList>
    </citation>
    <scope>NUCLEOTIDE SEQUENCE</scope>
    <source>
        <strain evidence="13">CBS6341</strain>
    </source>
</reference>
<comment type="cofactor">
    <cofactor evidence="1">
        <name>pyridoxal 5'-phosphate</name>
        <dbReference type="ChEBI" id="CHEBI:597326"/>
    </cofactor>
</comment>
<reference evidence="13" key="1">
    <citation type="journal article" date="2021" name="Open Biol.">
        <title>Shared evolutionary footprints suggest mitochondrial oxidative damage underlies multiple complex I losses in fungi.</title>
        <authorList>
            <person name="Schikora-Tamarit M.A."/>
            <person name="Marcet-Houben M."/>
            <person name="Nosek J."/>
            <person name="Gabaldon T."/>
        </authorList>
    </citation>
    <scope>NUCLEOTIDE SEQUENCE</scope>
    <source>
        <strain evidence="13">CBS6341</strain>
    </source>
</reference>
<dbReference type="HAMAP" id="MF_01023">
    <property type="entry name" value="HisC_aminotrans_2"/>
    <property type="match status" value="1"/>
</dbReference>
<dbReference type="InterPro" id="IPR004839">
    <property type="entry name" value="Aminotransferase_I/II_large"/>
</dbReference>
<dbReference type="InterPro" id="IPR015422">
    <property type="entry name" value="PyrdxlP-dep_Trfase_small"/>
</dbReference>
<evidence type="ECO:0000256" key="4">
    <source>
        <dbReference type="ARBA" id="ARBA00012748"/>
    </source>
</evidence>
<evidence type="ECO:0000256" key="7">
    <source>
        <dbReference type="ARBA" id="ARBA00022679"/>
    </source>
</evidence>
<dbReference type="AlphaFoldDB" id="A0A9P8PXP0"/>
<dbReference type="InterPro" id="IPR015424">
    <property type="entry name" value="PyrdxlP-dep_Trfase"/>
</dbReference>
<evidence type="ECO:0000256" key="3">
    <source>
        <dbReference type="ARBA" id="ARBA00008392"/>
    </source>
</evidence>
<accession>A0A9P8PXP0</accession>
<comment type="similarity">
    <text evidence="3">Belongs to the class-II pyridoxal-phosphate-dependent aminotransferase family.</text>
</comment>
<evidence type="ECO:0000256" key="2">
    <source>
        <dbReference type="ARBA" id="ARBA00005011"/>
    </source>
</evidence>
<evidence type="ECO:0000256" key="8">
    <source>
        <dbReference type="ARBA" id="ARBA00022898"/>
    </source>
</evidence>
<comment type="caution">
    <text evidence="13">The sequence shown here is derived from an EMBL/GenBank/DDBJ whole genome shotgun (WGS) entry which is preliminary data.</text>
</comment>
<dbReference type="CDD" id="cd00609">
    <property type="entry name" value="AAT_like"/>
    <property type="match status" value="1"/>
</dbReference>
<protein>
    <recommendedName>
        <fullName evidence="4">histidinol-phosphate transaminase</fullName>
        <ecNumber evidence="4">2.6.1.9</ecNumber>
    </recommendedName>
    <alternativeName>
        <fullName evidence="10">Imidazole acetol-phosphate transaminase</fullName>
    </alternativeName>
</protein>
<dbReference type="PANTHER" id="PTHR42885">
    <property type="entry name" value="HISTIDINOL-PHOSPHATE AMINOTRANSFERASE-RELATED"/>
    <property type="match status" value="1"/>
</dbReference>
<dbReference type="EC" id="2.6.1.9" evidence="4"/>
<dbReference type="EMBL" id="JAEUBF010000389">
    <property type="protein sequence ID" value="KAH3679139.1"/>
    <property type="molecule type" value="Genomic_DNA"/>
</dbReference>
<evidence type="ECO:0000256" key="10">
    <source>
        <dbReference type="ARBA" id="ARBA00030262"/>
    </source>
</evidence>
<dbReference type="GO" id="GO:0004400">
    <property type="term" value="F:histidinol-phosphate transaminase activity"/>
    <property type="evidence" value="ECO:0007669"/>
    <property type="project" value="UniProtKB-EC"/>
</dbReference>
<gene>
    <name evidence="13" type="ORF">WICMUC_001150</name>
</gene>
<dbReference type="PANTHER" id="PTHR42885:SF2">
    <property type="entry name" value="HISTIDINOL-PHOSPHATE AMINOTRANSFERASE"/>
    <property type="match status" value="1"/>
</dbReference>
<keyword evidence="8" id="KW-0663">Pyridoxal phosphate</keyword>
<dbReference type="InterPro" id="IPR005861">
    <property type="entry name" value="HisP_aminotrans"/>
</dbReference>
<dbReference type="GO" id="GO:0030170">
    <property type="term" value="F:pyridoxal phosphate binding"/>
    <property type="evidence" value="ECO:0007669"/>
    <property type="project" value="InterPro"/>
</dbReference>
<evidence type="ECO:0000256" key="9">
    <source>
        <dbReference type="ARBA" id="ARBA00023102"/>
    </source>
</evidence>
<proteinExistence type="inferred from homology"/>
<evidence type="ECO:0000256" key="1">
    <source>
        <dbReference type="ARBA" id="ARBA00001933"/>
    </source>
</evidence>
<evidence type="ECO:0000313" key="13">
    <source>
        <dbReference type="EMBL" id="KAH3679139.1"/>
    </source>
</evidence>
<dbReference type="OrthoDB" id="2015537at2759"/>
<keyword evidence="7" id="KW-0808">Transferase</keyword>
<dbReference type="InterPro" id="IPR001917">
    <property type="entry name" value="Aminotrans_II_pyridoxalP_BS"/>
</dbReference>
<evidence type="ECO:0000256" key="5">
    <source>
        <dbReference type="ARBA" id="ARBA00022576"/>
    </source>
</evidence>
<evidence type="ECO:0000313" key="14">
    <source>
        <dbReference type="Proteomes" id="UP000769528"/>
    </source>
</evidence>
<sequence length="390" mass="43485">MSSFNLDTLVRPRILSLEPYRCARDDFKEGILLDANENAYGPSITDLKKEEQKLELHRYPDPHQLELKQLMVNFRNSENKFPLNDDQLLTTENLCLGVGSDESIDALIRTICIPGKDKLLTAPPTYGMYSICATINDIEIVKVPLDFTTFQINPEKINDAITKDPSIKLVYITTPGNPTGTLIDFQLILKILENPNWNGLVIADEAYIDFATIGSSLSTLVNKYPNLIVFQTLSKSFGLASIRLGFTFANKRLSGILNALKAPYNISTLTSDVAIRALKPDAITLMRANCEILNNERSKLIKNLSGLKFINGLIGGEDANFILIQIANENDEPDSPRAKFIYEKLANDKGVVVRYRGNEPGCAGCLRVTIGTIEENKILLNRFQQVVDEL</sequence>
<dbReference type="PROSITE" id="PS00599">
    <property type="entry name" value="AA_TRANSFER_CLASS_2"/>
    <property type="match status" value="1"/>
</dbReference>
<dbReference type="Gene3D" id="3.90.1150.10">
    <property type="entry name" value="Aspartate Aminotransferase, domain 1"/>
    <property type="match status" value="1"/>
</dbReference>
<keyword evidence="5" id="KW-0032">Aminotransferase</keyword>
<comment type="pathway">
    <text evidence="2">Amino-acid biosynthesis; L-histidine biosynthesis; L-histidine from 5-phospho-alpha-D-ribose 1-diphosphate: step 7/9.</text>
</comment>
<keyword evidence="6" id="KW-0028">Amino-acid biosynthesis</keyword>
<evidence type="ECO:0000256" key="6">
    <source>
        <dbReference type="ARBA" id="ARBA00022605"/>
    </source>
</evidence>
<evidence type="ECO:0000256" key="11">
    <source>
        <dbReference type="ARBA" id="ARBA00047481"/>
    </source>
</evidence>
<dbReference type="InterPro" id="IPR015421">
    <property type="entry name" value="PyrdxlP-dep_Trfase_major"/>
</dbReference>
<keyword evidence="14" id="KW-1185">Reference proteome</keyword>
<dbReference type="Proteomes" id="UP000769528">
    <property type="component" value="Unassembled WGS sequence"/>
</dbReference>
<dbReference type="Gene3D" id="3.40.640.10">
    <property type="entry name" value="Type I PLP-dependent aspartate aminotransferase-like (Major domain)"/>
    <property type="match status" value="1"/>
</dbReference>
<dbReference type="NCBIfam" id="TIGR01141">
    <property type="entry name" value="hisC"/>
    <property type="match status" value="1"/>
</dbReference>
<name>A0A9P8PXP0_9ASCO</name>